<feature type="signal peptide" evidence="6">
    <location>
        <begin position="1"/>
        <end position="18"/>
    </location>
</feature>
<evidence type="ECO:0000259" key="7">
    <source>
        <dbReference type="PROSITE" id="PS50016"/>
    </source>
</evidence>
<reference evidence="9" key="1">
    <citation type="submission" date="2019-08" db="EMBL/GenBank/DDBJ databases">
        <title>The improved chromosome-level genome for the pearl oyster Pinctada fucata martensii using PacBio sequencing and Hi-C.</title>
        <authorList>
            <person name="Zheng Z."/>
        </authorList>
    </citation>
    <scope>NUCLEOTIDE SEQUENCE</scope>
    <source>
        <strain evidence="9">ZZ-2019</strain>
        <tissue evidence="9">Adductor muscle</tissue>
    </source>
</reference>
<dbReference type="GO" id="GO:0031012">
    <property type="term" value="C:extracellular matrix"/>
    <property type="evidence" value="ECO:0007669"/>
    <property type="project" value="TreeGrafter"/>
</dbReference>
<dbReference type="AlphaFoldDB" id="A0AA88XEL8"/>
<evidence type="ECO:0000256" key="2">
    <source>
        <dbReference type="ARBA" id="ARBA00022771"/>
    </source>
</evidence>
<evidence type="ECO:0000256" key="3">
    <source>
        <dbReference type="ARBA" id="ARBA00022833"/>
    </source>
</evidence>
<evidence type="ECO:0000256" key="6">
    <source>
        <dbReference type="SAM" id="SignalP"/>
    </source>
</evidence>
<comment type="caution">
    <text evidence="9">The sequence shown here is derived from an EMBL/GenBank/DDBJ whole genome shotgun (WGS) entry which is preliminary data.</text>
</comment>
<dbReference type="Pfam" id="PF14529">
    <property type="entry name" value="Exo_endo_phos_2"/>
    <property type="match status" value="1"/>
</dbReference>
<accession>A0AA88XEL8</accession>
<dbReference type="InterPro" id="IPR019786">
    <property type="entry name" value="Zinc_finger_PHD-type_CS"/>
</dbReference>
<dbReference type="PANTHER" id="PTHR33395:SF22">
    <property type="entry name" value="REVERSE TRANSCRIPTASE DOMAIN-CONTAINING PROTEIN"/>
    <property type="match status" value="1"/>
</dbReference>
<keyword evidence="2 4" id="KW-0863">Zinc-finger</keyword>
<dbReference type="CDD" id="cd01650">
    <property type="entry name" value="RT_nLTR_like"/>
    <property type="match status" value="1"/>
</dbReference>
<keyword evidence="6" id="KW-0732">Signal</keyword>
<dbReference type="PROSITE" id="PS50878">
    <property type="entry name" value="RT_POL"/>
    <property type="match status" value="1"/>
</dbReference>
<feature type="compositionally biased region" description="Polar residues" evidence="5">
    <location>
        <begin position="158"/>
        <end position="187"/>
    </location>
</feature>
<dbReference type="PANTHER" id="PTHR33395">
    <property type="entry name" value="TRANSCRIPTASE, PUTATIVE-RELATED-RELATED"/>
    <property type="match status" value="1"/>
</dbReference>
<dbReference type="PROSITE" id="PS50016">
    <property type="entry name" value="ZF_PHD_2"/>
    <property type="match status" value="1"/>
</dbReference>
<dbReference type="EMBL" id="VSWD01000013">
    <property type="protein sequence ID" value="KAK3083854.1"/>
    <property type="molecule type" value="Genomic_DNA"/>
</dbReference>
<dbReference type="InterPro" id="IPR011011">
    <property type="entry name" value="Znf_FYVE_PHD"/>
</dbReference>
<dbReference type="InterPro" id="IPR013083">
    <property type="entry name" value="Znf_RING/FYVE/PHD"/>
</dbReference>
<dbReference type="Proteomes" id="UP001186944">
    <property type="component" value="Unassembled WGS sequence"/>
</dbReference>
<evidence type="ECO:0000259" key="8">
    <source>
        <dbReference type="PROSITE" id="PS50878"/>
    </source>
</evidence>
<dbReference type="GO" id="GO:0007508">
    <property type="term" value="P:larval heart development"/>
    <property type="evidence" value="ECO:0007669"/>
    <property type="project" value="TreeGrafter"/>
</dbReference>
<evidence type="ECO:0000313" key="9">
    <source>
        <dbReference type="EMBL" id="KAK3083854.1"/>
    </source>
</evidence>
<dbReference type="InterPro" id="IPR043502">
    <property type="entry name" value="DNA/RNA_pol_sf"/>
</dbReference>
<name>A0AA88XEL8_PINIB</name>
<protein>
    <submittedName>
        <fullName evidence="9">Uncharacterized protein</fullName>
    </submittedName>
</protein>
<sequence>MLNFKITIIAFSIFYILSQNIKSPSISGEDENHSNPTNLVVRYQSTKHMSKSTGKSNKYIFILLLALSHDTETNPGPRTPKWPCGTCNKAVNWKHKALCCDTCSTWFHIDCQGMSSHIYPVMESSNISWHCLQCGTPNFATSLFESYIETANSFNTLSDNPDSDINTSNIGEPNATSSPVRQSNKNTFKSKNRQHPIRIININFQSLKNKKPELDQIISSTKPDIIIGTETWLSNDIKSSEYFDTSEFTVYRRDRPPNSKDQCYGGVLIAISKSILSEHVVELETACEIVWAEFSLANSRKMIIGSYYRPPSDKGDSLEQLSEALSRINPSSKATIILGGDFNLGHIDWQIPSVLVGRPDTILHHQLLDIINDHSFEQIVKIPTRGDKTLDLILTNLPGLFDEVKSLPPIGKADHDILFTECNISLKRHKKHPRSVYRYGKANWSQIKEDTEHMTAQLTEMYDTSNTEQLWEEFKSRLTTSINNNIPQKRITYKMKHPWITNELRLRINRNKRLHRKCKKNISLKSKLLQNKHELQADMRKAYWKYIENMIFDLPINEPENNITKRTPKNLYSYIKNTKNENTGVPALRKDGILTNNINEKSNILNRQFERAFTTEALDIPIPEKGPSPHPKMNNIHITAKGITKLLNNINPNKATGPDNVSGKVLKELSTELTPSIQLLFQKSLQSGSIPSDWKHANVCPIYKKGDRHNAINYRPVSLTCILCKLCEHVISSSIMQHLENNSILYDHQHGFRSSRSCETQLVSFIQELCQSNDNNIQTDIIVMDFAKAFDKVPHKRLIHKLQYYGIQGKTLNWIQDFLAHRTQTVILDGTHSDKVNVTSGVPQGTVLGPILFLLYINDFHEYLNYSTLRLFADDSIIYREIKTFDDTQKLQQDLDAAAQWESDWLMSFHPDKCSVMHVTSKKHPITSTYTLHNYTLDTETHTKYLGITLQSDLKWNTHISNITANANKQLNFLKRNLKVSSPKVKEHAYKSLVRPKLEYSCCTWDPYHQTQINQLEMVQRRAARYVTNRYHNTSSVTNMLQHLEWPTLQQRRLRTRIIFFYKVLHGLVKIYPHNLLYPIDSRTRHTNPHNFKQIYCRKDTYKYSFYPRTLVQWNQLPTIITSSDSLDTFREQLTIPVLKATFI</sequence>
<dbReference type="SUPFAM" id="SSF56219">
    <property type="entry name" value="DNase I-like"/>
    <property type="match status" value="1"/>
</dbReference>
<dbReference type="InterPro" id="IPR000477">
    <property type="entry name" value="RT_dom"/>
</dbReference>
<dbReference type="PROSITE" id="PS01359">
    <property type="entry name" value="ZF_PHD_1"/>
    <property type="match status" value="1"/>
</dbReference>
<evidence type="ECO:0000256" key="4">
    <source>
        <dbReference type="PROSITE-ProRule" id="PRU00146"/>
    </source>
</evidence>
<dbReference type="Pfam" id="PF00078">
    <property type="entry name" value="RVT_1"/>
    <property type="match status" value="1"/>
</dbReference>
<feature type="domain" description="Reverse transcriptase" evidence="8">
    <location>
        <begin position="683"/>
        <end position="950"/>
    </location>
</feature>
<keyword evidence="1" id="KW-0479">Metal-binding</keyword>
<feature type="region of interest" description="Disordered" evidence="5">
    <location>
        <begin position="158"/>
        <end position="188"/>
    </location>
</feature>
<dbReference type="GO" id="GO:0008270">
    <property type="term" value="F:zinc ion binding"/>
    <property type="evidence" value="ECO:0007669"/>
    <property type="project" value="UniProtKB-KW"/>
</dbReference>
<dbReference type="InterPro" id="IPR019787">
    <property type="entry name" value="Znf_PHD-finger"/>
</dbReference>
<feature type="chain" id="PRO_5041676510" evidence="6">
    <location>
        <begin position="19"/>
        <end position="1144"/>
    </location>
</feature>
<organism evidence="9 10">
    <name type="scientific">Pinctada imbricata</name>
    <name type="common">Atlantic pearl-oyster</name>
    <name type="synonym">Pinctada martensii</name>
    <dbReference type="NCBI Taxonomy" id="66713"/>
    <lineage>
        <taxon>Eukaryota</taxon>
        <taxon>Metazoa</taxon>
        <taxon>Spiralia</taxon>
        <taxon>Lophotrochozoa</taxon>
        <taxon>Mollusca</taxon>
        <taxon>Bivalvia</taxon>
        <taxon>Autobranchia</taxon>
        <taxon>Pteriomorphia</taxon>
        <taxon>Pterioida</taxon>
        <taxon>Pterioidea</taxon>
        <taxon>Pteriidae</taxon>
        <taxon>Pinctada</taxon>
    </lineage>
</organism>
<evidence type="ECO:0000256" key="1">
    <source>
        <dbReference type="ARBA" id="ARBA00022723"/>
    </source>
</evidence>
<feature type="domain" description="PHD-type" evidence="7">
    <location>
        <begin position="81"/>
        <end position="137"/>
    </location>
</feature>
<evidence type="ECO:0000256" key="5">
    <source>
        <dbReference type="SAM" id="MobiDB-lite"/>
    </source>
</evidence>
<dbReference type="InterPro" id="IPR036691">
    <property type="entry name" value="Endo/exonu/phosph_ase_sf"/>
</dbReference>
<dbReference type="SUPFAM" id="SSF57903">
    <property type="entry name" value="FYVE/PHD zinc finger"/>
    <property type="match status" value="1"/>
</dbReference>
<gene>
    <name evidence="9" type="ORF">FSP39_004193</name>
</gene>
<keyword evidence="3" id="KW-0862">Zinc</keyword>
<dbReference type="SUPFAM" id="SSF56672">
    <property type="entry name" value="DNA/RNA polymerases"/>
    <property type="match status" value="1"/>
</dbReference>
<dbReference type="Gene3D" id="3.60.10.10">
    <property type="entry name" value="Endonuclease/exonuclease/phosphatase"/>
    <property type="match status" value="1"/>
</dbReference>
<dbReference type="InterPro" id="IPR005135">
    <property type="entry name" value="Endo/exonuclease/phosphatase"/>
</dbReference>
<dbReference type="GO" id="GO:0003824">
    <property type="term" value="F:catalytic activity"/>
    <property type="evidence" value="ECO:0007669"/>
    <property type="project" value="InterPro"/>
</dbReference>
<keyword evidence="10" id="KW-1185">Reference proteome</keyword>
<evidence type="ECO:0000313" key="10">
    <source>
        <dbReference type="Proteomes" id="UP001186944"/>
    </source>
</evidence>
<dbReference type="Gene3D" id="3.30.40.10">
    <property type="entry name" value="Zinc/RING finger domain, C3HC4 (zinc finger)"/>
    <property type="match status" value="1"/>
</dbReference>
<proteinExistence type="predicted"/>
<dbReference type="GO" id="GO:0061343">
    <property type="term" value="P:cell adhesion involved in heart morphogenesis"/>
    <property type="evidence" value="ECO:0007669"/>
    <property type="project" value="TreeGrafter"/>
</dbReference>